<organism evidence="4 5">
    <name type="scientific">Besnoitia besnoiti</name>
    <name type="common">Apicomplexan protozoan</name>
    <dbReference type="NCBI Taxonomy" id="94643"/>
    <lineage>
        <taxon>Eukaryota</taxon>
        <taxon>Sar</taxon>
        <taxon>Alveolata</taxon>
        <taxon>Apicomplexa</taxon>
        <taxon>Conoidasida</taxon>
        <taxon>Coccidia</taxon>
        <taxon>Eucoccidiorida</taxon>
        <taxon>Eimeriorina</taxon>
        <taxon>Sarcocystidae</taxon>
        <taxon>Besnoitia</taxon>
    </lineage>
</organism>
<feature type="domain" description="Kazal-like" evidence="3">
    <location>
        <begin position="185"/>
        <end position="229"/>
    </location>
</feature>
<name>A0A2A9M1E6_BESBE</name>
<evidence type="ECO:0000259" key="3">
    <source>
        <dbReference type="PROSITE" id="PS51465"/>
    </source>
</evidence>
<feature type="domain" description="Kazal-like" evidence="3">
    <location>
        <begin position="53"/>
        <end position="97"/>
    </location>
</feature>
<dbReference type="Gene3D" id="3.30.60.30">
    <property type="match status" value="3"/>
</dbReference>
<feature type="domain" description="Kazal-like" evidence="3">
    <location>
        <begin position="123"/>
        <end position="167"/>
    </location>
</feature>
<dbReference type="PROSITE" id="PS00282">
    <property type="entry name" value="KAZAL_1"/>
    <property type="match status" value="2"/>
</dbReference>
<dbReference type="RefSeq" id="XP_029215808.1">
    <property type="nucleotide sequence ID" value="XM_029360993.1"/>
</dbReference>
<keyword evidence="2" id="KW-0732">Signal</keyword>
<dbReference type="Pfam" id="PF00050">
    <property type="entry name" value="Kazal_1"/>
    <property type="match status" value="1"/>
</dbReference>
<dbReference type="InterPro" id="IPR002350">
    <property type="entry name" value="Kazal_dom"/>
</dbReference>
<dbReference type="InterPro" id="IPR053265">
    <property type="entry name" value="Serpin"/>
</dbReference>
<dbReference type="PROSITE" id="PS51465">
    <property type="entry name" value="KAZAL_2"/>
    <property type="match status" value="3"/>
</dbReference>
<feature type="region of interest" description="Disordered" evidence="1">
    <location>
        <begin position="27"/>
        <end position="51"/>
    </location>
</feature>
<feature type="compositionally biased region" description="Polar residues" evidence="1">
    <location>
        <begin position="28"/>
        <end position="41"/>
    </location>
</feature>
<comment type="caution">
    <text evidence="4">The sequence shown here is derived from an EMBL/GenBank/DDBJ whole genome shotgun (WGS) entry which is preliminary data.</text>
</comment>
<protein>
    <submittedName>
        <fullName evidence="4">Protease inhibitor PI2</fullName>
    </submittedName>
</protein>
<feature type="signal peptide" evidence="2">
    <location>
        <begin position="1"/>
        <end position="26"/>
    </location>
</feature>
<dbReference type="PANTHER" id="PTHR21131">
    <property type="entry name" value="SERINE-TYPE ENDOPEPTIDASE INHIBITOR"/>
    <property type="match status" value="1"/>
</dbReference>
<feature type="region of interest" description="Disordered" evidence="1">
    <location>
        <begin position="165"/>
        <end position="185"/>
    </location>
</feature>
<feature type="chain" id="PRO_5013015834" evidence="2">
    <location>
        <begin position="27"/>
        <end position="245"/>
    </location>
</feature>
<evidence type="ECO:0000313" key="5">
    <source>
        <dbReference type="Proteomes" id="UP000224006"/>
    </source>
</evidence>
<dbReference type="KEGG" id="bbes:BESB_022910"/>
<dbReference type="CDD" id="cd00104">
    <property type="entry name" value="KAZAL_FS"/>
    <property type="match status" value="2"/>
</dbReference>
<dbReference type="SUPFAM" id="SSF100895">
    <property type="entry name" value="Kazal-type serine protease inhibitors"/>
    <property type="match status" value="3"/>
</dbReference>
<evidence type="ECO:0000313" key="4">
    <source>
        <dbReference type="EMBL" id="PFH31799.1"/>
    </source>
</evidence>
<dbReference type="AlphaFoldDB" id="A0A2A9M1E6"/>
<dbReference type="EMBL" id="NWUJ01000013">
    <property type="protein sequence ID" value="PFH31799.1"/>
    <property type="molecule type" value="Genomic_DNA"/>
</dbReference>
<dbReference type="InterPro" id="IPR036058">
    <property type="entry name" value="Kazal_dom_sf"/>
</dbReference>
<dbReference type="PANTHER" id="PTHR21131:SF0">
    <property type="entry name" value="GEO10195P1-RELATED"/>
    <property type="match status" value="1"/>
</dbReference>
<proteinExistence type="predicted"/>
<evidence type="ECO:0000256" key="1">
    <source>
        <dbReference type="SAM" id="MobiDB-lite"/>
    </source>
</evidence>
<evidence type="ECO:0000256" key="2">
    <source>
        <dbReference type="SAM" id="SignalP"/>
    </source>
</evidence>
<dbReference type="GeneID" id="40307351"/>
<gene>
    <name evidence="4" type="ORF">BESB_022910</name>
</gene>
<feature type="compositionally biased region" description="Acidic residues" evidence="1">
    <location>
        <begin position="167"/>
        <end position="183"/>
    </location>
</feature>
<accession>A0A2A9M1E6</accession>
<dbReference type="OrthoDB" id="329336at2759"/>
<reference evidence="4 5" key="1">
    <citation type="submission" date="2017-09" db="EMBL/GenBank/DDBJ databases">
        <title>Genome sequencing of Besnoitia besnoiti strain Bb-Ger1.</title>
        <authorList>
            <person name="Schares G."/>
            <person name="Venepally P."/>
            <person name="Lorenzi H.A."/>
        </authorList>
    </citation>
    <scope>NUCLEOTIDE SEQUENCE [LARGE SCALE GENOMIC DNA]</scope>
    <source>
        <strain evidence="4 5">Bb-Ger1</strain>
    </source>
</reference>
<sequence length="245" mass="26521">MKGFSSCVFVGGLVLLSVSTGTPVDAVESNQNVKTDAGTSNDEVDATEKDAPAPEEKVCLCTREYHPNCGEDGVTYSNPCLRKCKGVGLRHEGPCEKKGQRLRLRRLQEVDGEQAEADEKTEDEPEEGCACPFNIVPNCRVDGVTYANHCIRDCLGVELLHDGGCAEGEEPEKEEDQPEEGPEGEGLAAECICPLNLVWNCGTDGRTYGNHCERECHKVGLEHEGPCKGDEHLDVAIRDDADGSE</sequence>
<dbReference type="SMART" id="SM00280">
    <property type="entry name" value="KAZAL"/>
    <property type="match status" value="2"/>
</dbReference>
<dbReference type="Proteomes" id="UP000224006">
    <property type="component" value="Chromosome XII"/>
</dbReference>
<dbReference type="VEuPathDB" id="ToxoDB:BESB_022910"/>
<keyword evidence="5" id="KW-1185">Reference proteome</keyword>
<dbReference type="Pfam" id="PF07648">
    <property type="entry name" value="Kazal_2"/>
    <property type="match status" value="1"/>
</dbReference>